<dbReference type="GO" id="GO:0043885">
    <property type="term" value="F:anaerobic carbon-monoxide dehydrogenase activity"/>
    <property type="evidence" value="ECO:0007669"/>
    <property type="project" value="InterPro"/>
</dbReference>
<dbReference type="InterPro" id="IPR004461">
    <property type="entry name" value="CO_DH/Ac-CoA_synth_bsu"/>
</dbReference>
<evidence type="ECO:0000313" key="7">
    <source>
        <dbReference type="EMBL" id="PLT86359.1"/>
    </source>
</evidence>
<proteinExistence type="predicted"/>
<keyword evidence="2" id="KW-0808">Transferase</keyword>
<dbReference type="EMBL" id="NIHS01000026">
    <property type="protein sequence ID" value="PLT71320.1"/>
    <property type="molecule type" value="Genomic_DNA"/>
</dbReference>
<evidence type="ECO:0000313" key="5">
    <source>
        <dbReference type="EMBL" id="PLT71320.1"/>
    </source>
</evidence>
<dbReference type="SUPFAM" id="SSF56821">
    <property type="entry name" value="Prismane protein-like"/>
    <property type="match status" value="1"/>
</dbReference>
<protein>
    <recommendedName>
        <fullName evidence="1">CO-methylating acetyl-CoA synthase</fullName>
        <ecNumber evidence="1">2.3.1.169</ecNumber>
    </recommendedName>
</protein>
<dbReference type="Proteomes" id="UP000234840">
    <property type="component" value="Unassembled WGS sequence"/>
</dbReference>
<dbReference type="Proteomes" id="UP000284472">
    <property type="component" value="Unassembled WGS sequence"/>
</dbReference>
<dbReference type="Gene3D" id="3.30.1650.10">
    <property type="entry name" value="Bifunctional carbon monoxide dehydrogenase/acetyl-coa synthase(codh/acs), Chain M, domain 3"/>
    <property type="match status" value="1"/>
</dbReference>
<dbReference type="Proteomes" id="UP000234891">
    <property type="component" value="Unassembled WGS sequence"/>
</dbReference>
<dbReference type="RefSeq" id="WP_022036895.1">
    <property type="nucleotide sequence ID" value="NZ_BAABXV010000001.1"/>
</dbReference>
<reference evidence="3" key="3">
    <citation type="submission" date="2022-11" db="EMBL/GenBank/DDBJ databases">
        <title>Temperate bacteriophages infecting mucin-degrading bacterium Ruminococcus gnavus from the human gut.</title>
        <authorList>
            <person name="Buttimer C."/>
        </authorList>
    </citation>
    <scope>NUCLEOTIDE SEQUENCE</scope>
    <source>
        <strain evidence="3">CCUG 52279</strain>
    </source>
</reference>
<evidence type="ECO:0000313" key="9">
    <source>
        <dbReference type="Proteomes" id="UP000234840"/>
    </source>
</evidence>
<evidence type="ECO:0000313" key="12">
    <source>
        <dbReference type="Proteomes" id="UP000235093"/>
    </source>
</evidence>
<evidence type="ECO:0000313" key="10">
    <source>
        <dbReference type="Proteomes" id="UP000234849"/>
    </source>
</evidence>
<dbReference type="GO" id="GO:0043884">
    <property type="term" value="F:CO-methylating acetyl-CoA synthase activity"/>
    <property type="evidence" value="ECO:0007669"/>
    <property type="project" value="UniProtKB-EC"/>
</dbReference>
<dbReference type="InterPro" id="IPR011254">
    <property type="entry name" value="Prismane-like_sf"/>
</dbReference>
<dbReference type="EMBL" id="JAPRBD010000002">
    <property type="protein sequence ID" value="MCZ0688869.1"/>
    <property type="molecule type" value="Genomic_DNA"/>
</dbReference>
<accession>A0A2N5P840</accession>
<dbReference type="EMBL" id="NIHW01000019">
    <property type="protein sequence ID" value="PLT86359.1"/>
    <property type="molecule type" value="Genomic_DNA"/>
</dbReference>
<sequence length="235" mass="27450">MQVYDKVIEKTRELLKPFPAKELNRNHAKSWNLLKENEFLLQKEVAFELGIRSQPSTCYQAVTSSKELISEDQILLYGPDLPEIKKSVPFTRITWIQIDPIEDQDKAYQRIKKLEFAKFKIIPEGYMMLSSSMDQKEQVRVSKKAVKKGLDFATVGNLMIQRYKEEFQAKHVQILFITRELPVMDQLIAQGKKVDEITNAFDHILKNIILDCDLCPLHPICDDVEELRQIHFARK</sequence>
<evidence type="ECO:0000256" key="1">
    <source>
        <dbReference type="ARBA" id="ARBA00012244"/>
    </source>
</evidence>
<dbReference type="EC" id="2.3.1.169" evidence="1"/>
<dbReference type="EMBL" id="QSIR01000032">
    <property type="protein sequence ID" value="RHD02029.1"/>
    <property type="molecule type" value="Genomic_DNA"/>
</dbReference>
<reference evidence="8 13" key="2">
    <citation type="submission" date="2018-08" db="EMBL/GenBank/DDBJ databases">
        <title>A genome reference for cultivated species of the human gut microbiota.</title>
        <authorList>
            <person name="Zou Y."/>
            <person name="Xue W."/>
            <person name="Luo G."/>
        </authorList>
    </citation>
    <scope>NUCLEOTIDE SEQUENCE [LARGE SCALE GENOMIC DNA]</scope>
    <source>
        <strain evidence="8 13">AM32-6</strain>
    </source>
</reference>
<dbReference type="GO" id="GO:0006084">
    <property type="term" value="P:acetyl-CoA metabolic process"/>
    <property type="evidence" value="ECO:0007669"/>
    <property type="project" value="InterPro"/>
</dbReference>
<comment type="caution">
    <text evidence="5">The sequence shown here is derived from an EMBL/GenBank/DDBJ whole genome shotgun (WGS) entry which is preliminary data.</text>
</comment>
<evidence type="ECO:0000313" key="6">
    <source>
        <dbReference type="EMBL" id="PLT77300.1"/>
    </source>
</evidence>
<gene>
    <name evidence="4" type="ORF">CDL18_04265</name>
    <name evidence="7" type="ORF">CDL20_08680</name>
    <name evidence="6" type="ORF">CDL23_01535</name>
    <name evidence="5" type="ORF">CDL26_12585</name>
    <name evidence="8" type="ORF">DW812_15630</name>
    <name evidence="3" type="ORF">OZZ16_02875</name>
</gene>
<dbReference type="AlphaFoldDB" id="A0A2N5P840"/>
<dbReference type="EMBL" id="NIHM01000004">
    <property type="protein sequence ID" value="PLT56885.1"/>
    <property type="molecule type" value="Genomic_DNA"/>
</dbReference>
<name>A0A2N5P840_MEDGN</name>
<evidence type="ECO:0000313" key="8">
    <source>
        <dbReference type="EMBL" id="RHD02029.1"/>
    </source>
</evidence>
<dbReference type="InterPro" id="IPR038571">
    <property type="entry name" value="CO_DH/Ac-CoA_synth_bsu_3_sf"/>
</dbReference>
<evidence type="ECO:0000313" key="3">
    <source>
        <dbReference type="EMBL" id="MCZ0688869.1"/>
    </source>
</evidence>
<dbReference type="Proteomes" id="UP000234849">
    <property type="component" value="Unassembled WGS sequence"/>
</dbReference>
<evidence type="ECO:0000313" key="4">
    <source>
        <dbReference type="EMBL" id="PLT56885.1"/>
    </source>
</evidence>
<dbReference type="EMBL" id="NIHT01000002">
    <property type="protein sequence ID" value="PLT77300.1"/>
    <property type="molecule type" value="Genomic_DNA"/>
</dbReference>
<dbReference type="Pfam" id="PF03598">
    <property type="entry name" value="CdhC"/>
    <property type="match status" value="1"/>
</dbReference>
<organism evidence="5 11">
    <name type="scientific">Mediterraneibacter gnavus</name>
    <name type="common">Ruminococcus gnavus</name>
    <dbReference type="NCBI Taxonomy" id="33038"/>
    <lineage>
        <taxon>Bacteria</taxon>
        <taxon>Bacillati</taxon>
        <taxon>Bacillota</taxon>
        <taxon>Clostridia</taxon>
        <taxon>Lachnospirales</taxon>
        <taxon>Lachnospiraceae</taxon>
        <taxon>Mediterraneibacter</taxon>
    </lineage>
</organism>
<dbReference type="Proteomes" id="UP001076974">
    <property type="component" value="Unassembled WGS sequence"/>
</dbReference>
<evidence type="ECO:0000256" key="2">
    <source>
        <dbReference type="ARBA" id="ARBA00022679"/>
    </source>
</evidence>
<evidence type="ECO:0000313" key="13">
    <source>
        <dbReference type="Proteomes" id="UP000284472"/>
    </source>
</evidence>
<evidence type="ECO:0000313" key="11">
    <source>
        <dbReference type="Proteomes" id="UP000234891"/>
    </source>
</evidence>
<dbReference type="Proteomes" id="UP000235093">
    <property type="component" value="Unassembled WGS sequence"/>
</dbReference>
<reference evidence="9 10" key="1">
    <citation type="journal article" date="2017" name="Genome Med.">
        <title>A novel Ruminococcus gnavus clade enriched in inflammatory bowel disease patients.</title>
        <authorList>
            <person name="Hall A.B."/>
            <person name="Yassour M."/>
            <person name="Sauk J."/>
            <person name="Garner A."/>
            <person name="Jiang X."/>
            <person name="Arthur T."/>
            <person name="Lagoudas G.K."/>
            <person name="Vatanen T."/>
            <person name="Fornelos N."/>
            <person name="Wilson R."/>
            <person name="Bertha M."/>
            <person name="Cohen M."/>
            <person name="Garber J."/>
            <person name="Khalili H."/>
            <person name="Gevers D."/>
            <person name="Ananthakrishnan A.N."/>
            <person name="Kugathasan S."/>
            <person name="Lander E.S."/>
            <person name="Blainey P."/>
            <person name="Vlamakis H."/>
            <person name="Xavier R.J."/>
            <person name="Huttenhower C."/>
        </authorList>
    </citation>
    <scope>NUCLEOTIDE SEQUENCE [LARGE SCALE GENOMIC DNA]</scope>
    <source>
        <strain evidence="4 10">RJX1118</strain>
        <strain evidence="5 11">RJX1124</strain>
        <strain evidence="6 12">RJX1125</strain>
        <strain evidence="7 9">RJX1128</strain>
    </source>
</reference>